<dbReference type="AlphaFoldDB" id="A0AAD6XAF5"/>
<dbReference type="Proteomes" id="UP001218188">
    <property type="component" value="Unassembled WGS sequence"/>
</dbReference>
<organism evidence="2 3">
    <name type="scientific">Mycena alexandri</name>
    <dbReference type="NCBI Taxonomy" id="1745969"/>
    <lineage>
        <taxon>Eukaryota</taxon>
        <taxon>Fungi</taxon>
        <taxon>Dikarya</taxon>
        <taxon>Basidiomycota</taxon>
        <taxon>Agaricomycotina</taxon>
        <taxon>Agaricomycetes</taxon>
        <taxon>Agaricomycetidae</taxon>
        <taxon>Agaricales</taxon>
        <taxon>Marasmiineae</taxon>
        <taxon>Mycenaceae</taxon>
        <taxon>Mycena</taxon>
    </lineage>
</organism>
<feature type="chain" id="PRO_5042205022" evidence="1">
    <location>
        <begin position="19"/>
        <end position="133"/>
    </location>
</feature>
<sequence>MANRLGHCLSFIIVLAEAEGLDRNSQSSYQKTYPGPLGVLLAETECLDTFLEKEIFPYGAIWSFALCVPLIMHLWPLGIKELPCSARLRPSGQYRRISLSRSMNTLPKVFSFHNSVYSGLSLGIHPEDLQEGI</sequence>
<dbReference type="EMBL" id="JARJCM010000020">
    <property type="protein sequence ID" value="KAJ7040806.1"/>
    <property type="molecule type" value="Genomic_DNA"/>
</dbReference>
<feature type="signal peptide" evidence="1">
    <location>
        <begin position="1"/>
        <end position="18"/>
    </location>
</feature>
<keyword evidence="1" id="KW-0732">Signal</keyword>
<name>A0AAD6XAF5_9AGAR</name>
<proteinExistence type="predicted"/>
<gene>
    <name evidence="2" type="ORF">C8F04DRAFT_1177777</name>
</gene>
<keyword evidence="3" id="KW-1185">Reference proteome</keyword>
<reference evidence="2" key="1">
    <citation type="submission" date="2023-03" db="EMBL/GenBank/DDBJ databases">
        <title>Massive genome expansion in bonnet fungi (Mycena s.s.) driven by repeated elements and novel gene families across ecological guilds.</title>
        <authorList>
            <consortium name="Lawrence Berkeley National Laboratory"/>
            <person name="Harder C.B."/>
            <person name="Miyauchi S."/>
            <person name="Viragh M."/>
            <person name="Kuo A."/>
            <person name="Thoen E."/>
            <person name="Andreopoulos B."/>
            <person name="Lu D."/>
            <person name="Skrede I."/>
            <person name="Drula E."/>
            <person name="Henrissat B."/>
            <person name="Morin E."/>
            <person name="Kohler A."/>
            <person name="Barry K."/>
            <person name="LaButti K."/>
            <person name="Morin E."/>
            <person name="Salamov A."/>
            <person name="Lipzen A."/>
            <person name="Mereny Z."/>
            <person name="Hegedus B."/>
            <person name="Baldrian P."/>
            <person name="Stursova M."/>
            <person name="Weitz H."/>
            <person name="Taylor A."/>
            <person name="Grigoriev I.V."/>
            <person name="Nagy L.G."/>
            <person name="Martin F."/>
            <person name="Kauserud H."/>
        </authorList>
    </citation>
    <scope>NUCLEOTIDE SEQUENCE</scope>
    <source>
        <strain evidence="2">CBHHK200</strain>
    </source>
</reference>
<evidence type="ECO:0000313" key="2">
    <source>
        <dbReference type="EMBL" id="KAJ7040806.1"/>
    </source>
</evidence>
<comment type="caution">
    <text evidence="2">The sequence shown here is derived from an EMBL/GenBank/DDBJ whole genome shotgun (WGS) entry which is preliminary data.</text>
</comment>
<evidence type="ECO:0000313" key="3">
    <source>
        <dbReference type="Proteomes" id="UP001218188"/>
    </source>
</evidence>
<protein>
    <submittedName>
        <fullName evidence="2">Uncharacterized protein</fullName>
    </submittedName>
</protein>
<accession>A0AAD6XAF5</accession>
<evidence type="ECO:0000256" key="1">
    <source>
        <dbReference type="SAM" id="SignalP"/>
    </source>
</evidence>